<accession>A0A3S2WTR2</accession>
<dbReference type="EMBL" id="SACM01000001">
    <property type="protein sequence ID" value="RVT87682.1"/>
    <property type="molecule type" value="Genomic_DNA"/>
</dbReference>
<evidence type="ECO:0000256" key="1">
    <source>
        <dbReference type="SAM" id="MobiDB-lite"/>
    </source>
</evidence>
<proteinExistence type="predicted"/>
<name>A0A3S2WTR2_9BURK</name>
<organism evidence="2 3">
    <name type="scientific">Inhella crocodyli</name>
    <dbReference type="NCBI Taxonomy" id="2499851"/>
    <lineage>
        <taxon>Bacteria</taxon>
        <taxon>Pseudomonadati</taxon>
        <taxon>Pseudomonadota</taxon>
        <taxon>Betaproteobacteria</taxon>
        <taxon>Burkholderiales</taxon>
        <taxon>Sphaerotilaceae</taxon>
        <taxon>Inhella</taxon>
    </lineage>
</organism>
<dbReference type="RefSeq" id="WP_127680106.1">
    <property type="nucleotide sequence ID" value="NZ_SACM01000001.1"/>
</dbReference>
<reference evidence="2 3" key="1">
    <citation type="submission" date="2019-01" db="EMBL/GenBank/DDBJ databases">
        <authorList>
            <person name="Chen W.-M."/>
        </authorList>
    </citation>
    <scope>NUCLEOTIDE SEQUENCE [LARGE SCALE GENOMIC DNA]</scope>
    <source>
        <strain evidence="2 3">CCP-18</strain>
    </source>
</reference>
<keyword evidence="3" id="KW-1185">Reference proteome</keyword>
<evidence type="ECO:0000313" key="3">
    <source>
        <dbReference type="Proteomes" id="UP000288587"/>
    </source>
</evidence>
<evidence type="ECO:0000313" key="2">
    <source>
        <dbReference type="EMBL" id="RVT87682.1"/>
    </source>
</evidence>
<evidence type="ECO:0008006" key="4">
    <source>
        <dbReference type="Google" id="ProtNLM"/>
    </source>
</evidence>
<dbReference type="Proteomes" id="UP000288587">
    <property type="component" value="Unassembled WGS sequence"/>
</dbReference>
<protein>
    <recommendedName>
        <fullName evidence="4">Chemotaxis protein</fullName>
    </recommendedName>
</protein>
<feature type="region of interest" description="Disordered" evidence="1">
    <location>
        <begin position="131"/>
        <end position="156"/>
    </location>
</feature>
<gene>
    <name evidence="2" type="ORF">EOD73_01245</name>
</gene>
<dbReference type="OrthoDB" id="3288815at2"/>
<dbReference type="AlphaFoldDB" id="A0A3S2WTR2"/>
<comment type="caution">
    <text evidence="2">The sequence shown here is derived from an EMBL/GenBank/DDBJ whole genome shotgun (WGS) entry which is preliminary data.</text>
</comment>
<sequence length="156" mass="17365">MSNPPTEGGLEWALGELTQVWSRQFDAVQSVLQHGSAELLHSFSRIHALQSRWESTTANDGQTHEALAQELHEASEQALHGLQFADRLTQMLGVLQGDVDRLRRDIANLREADPDTVRRWLDELAAHYTTDEQRERHGAPGAALSTDPGQAGVDFF</sequence>